<protein>
    <submittedName>
        <fullName evidence="2">Uncharacterized protein</fullName>
    </submittedName>
</protein>
<sequence length="114" mass="13141">MSSSVYHLFTIDGLYKLSNIANSMLAIENTFFQIYTFLVCFLKKLNKLFQLDSYVLNEICFSNIIVSRACLLSFIISSSSGTSKLVIFNSNAFIHHIYRLLLANHLQCFFTIHR</sequence>
<reference evidence="2" key="1">
    <citation type="submission" date="2017-02" db="EMBL/GenBank/DDBJ databases">
        <title>Delving into the versatile metabolic prowess of the omnipresent phylum Bacteroidetes.</title>
        <authorList>
            <person name="Nobu M.K."/>
            <person name="Mei R."/>
            <person name="Narihiro T."/>
            <person name="Kuroda K."/>
            <person name="Liu W.-T."/>
        </authorList>
    </citation>
    <scope>NUCLEOTIDE SEQUENCE</scope>
    <source>
        <strain evidence="2">ADurb.Bin160</strain>
    </source>
</reference>
<feature type="transmembrane region" description="Helical" evidence="1">
    <location>
        <begin position="20"/>
        <end position="42"/>
    </location>
</feature>
<name>A0A1V5ZQD1_9BACT</name>
<dbReference type="AlphaFoldDB" id="A0A1V5ZQD1"/>
<keyword evidence="1" id="KW-0472">Membrane</keyword>
<gene>
    <name evidence="2" type="ORF">BWY04_00320</name>
</gene>
<dbReference type="EMBL" id="MWDB01000004">
    <property type="protein sequence ID" value="OQB42256.1"/>
    <property type="molecule type" value="Genomic_DNA"/>
</dbReference>
<evidence type="ECO:0000313" key="2">
    <source>
        <dbReference type="EMBL" id="OQB42256.1"/>
    </source>
</evidence>
<keyword evidence="1" id="KW-1133">Transmembrane helix</keyword>
<accession>A0A1V5ZQD1</accession>
<organism evidence="2">
    <name type="scientific">candidate division CPR1 bacterium ADurb.Bin160</name>
    <dbReference type="NCBI Taxonomy" id="1852826"/>
    <lineage>
        <taxon>Bacteria</taxon>
        <taxon>candidate division CPR1</taxon>
    </lineage>
</organism>
<evidence type="ECO:0000256" key="1">
    <source>
        <dbReference type="SAM" id="Phobius"/>
    </source>
</evidence>
<feature type="transmembrane region" description="Helical" evidence="1">
    <location>
        <begin position="54"/>
        <end position="76"/>
    </location>
</feature>
<proteinExistence type="predicted"/>
<keyword evidence="1" id="KW-0812">Transmembrane</keyword>
<dbReference type="Proteomes" id="UP000485621">
    <property type="component" value="Unassembled WGS sequence"/>
</dbReference>
<comment type="caution">
    <text evidence="2">The sequence shown here is derived from an EMBL/GenBank/DDBJ whole genome shotgun (WGS) entry which is preliminary data.</text>
</comment>